<dbReference type="EMBL" id="CATQJL010000316">
    <property type="protein sequence ID" value="CAJ0604858.1"/>
    <property type="molecule type" value="Genomic_DNA"/>
</dbReference>
<dbReference type="Proteomes" id="UP001176961">
    <property type="component" value="Unassembled WGS sequence"/>
</dbReference>
<reference evidence="1" key="1">
    <citation type="submission" date="2023-07" db="EMBL/GenBank/DDBJ databases">
        <authorList>
            <consortium name="CYATHOMIX"/>
        </authorList>
    </citation>
    <scope>NUCLEOTIDE SEQUENCE</scope>
    <source>
        <strain evidence="1">N/A</strain>
    </source>
</reference>
<evidence type="ECO:0000313" key="2">
    <source>
        <dbReference type="Proteomes" id="UP001176961"/>
    </source>
</evidence>
<sequence length="143" mass="16294">MKINSDVIIICSLVQPRASVIICICPKMVCWHHPTKSLTESQTLSHPCMQQKWQCDQDLSSITSLLAAIFDRNGNHWLTIAKPVLLSIMEHFMRGCVLSDYDCIASSNRYRLRYLEISIATIYYCGSNYAIAARAYLAAYYHP</sequence>
<comment type="caution">
    <text evidence="1">The sequence shown here is derived from an EMBL/GenBank/DDBJ whole genome shotgun (WGS) entry which is preliminary data.</text>
</comment>
<accession>A0AA36H6E3</accession>
<gene>
    <name evidence="1" type="ORF">CYNAS_LOCUS16841</name>
</gene>
<evidence type="ECO:0000313" key="1">
    <source>
        <dbReference type="EMBL" id="CAJ0604858.1"/>
    </source>
</evidence>
<keyword evidence="2" id="KW-1185">Reference proteome</keyword>
<dbReference type="AlphaFoldDB" id="A0AA36H6E3"/>
<proteinExistence type="predicted"/>
<feature type="non-terminal residue" evidence="1">
    <location>
        <position position="1"/>
    </location>
</feature>
<organism evidence="1 2">
    <name type="scientific">Cylicocyclus nassatus</name>
    <name type="common">Nematode worm</name>
    <dbReference type="NCBI Taxonomy" id="53992"/>
    <lineage>
        <taxon>Eukaryota</taxon>
        <taxon>Metazoa</taxon>
        <taxon>Ecdysozoa</taxon>
        <taxon>Nematoda</taxon>
        <taxon>Chromadorea</taxon>
        <taxon>Rhabditida</taxon>
        <taxon>Rhabditina</taxon>
        <taxon>Rhabditomorpha</taxon>
        <taxon>Strongyloidea</taxon>
        <taxon>Strongylidae</taxon>
        <taxon>Cylicocyclus</taxon>
    </lineage>
</organism>
<protein>
    <submittedName>
        <fullName evidence="1">Uncharacterized protein</fullName>
    </submittedName>
</protein>
<name>A0AA36H6E3_CYLNA</name>